<dbReference type="OrthoDB" id="5290448at2"/>
<dbReference type="PANTHER" id="PTHR24321:SF8">
    <property type="entry name" value="ESTRADIOL 17-BETA-DEHYDROGENASE 8-RELATED"/>
    <property type="match status" value="1"/>
</dbReference>
<dbReference type="STRING" id="883.DvMF_2444"/>
<proteinExistence type="inferred from homology"/>
<dbReference type="AlphaFoldDB" id="B8DMU5"/>
<evidence type="ECO:0000256" key="2">
    <source>
        <dbReference type="ARBA" id="ARBA00023002"/>
    </source>
</evidence>
<dbReference type="HOGENOM" id="CLU_010194_1_0_7"/>
<organism evidence="4">
    <name type="scientific">Nitratidesulfovibrio vulgaris (strain DSM 19637 / Miyazaki F)</name>
    <name type="common">Desulfovibrio vulgaris</name>
    <dbReference type="NCBI Taxonomy" id="883"/>
    <lineage>
        <taxon>Bacteria</taxon>
        <taxon>Pseudomonadati</taxon>
        <taxon>Thermodesulfobacteriota</taxon>
        <taxon>Desulfovibrionia</taxon>
        <taxon>Desulfovibrionales</taxon>
        <taxon>Desulfovibrionaceae</taxon>
        <taxon>Nitratidesulfovibrio</taxon>
    </lineage>
</organism>
<dbReference type="KEGG" id="dvm:DvMF_2444"/>
<accession>B8DMU5</accession>
<dbReference type="EMBL" id="CP001197">
    <property type="protein sequence ID" value="ACL09385.1"/>
    <property type="molecule type" value="Genomic_DNA"/>
</dbReference>
<dbReference type="GO" id="GO:0016491">
    <property type="term" value="F:oxidoreductase activity"/>
    <property type="evidence" value="ECO:0007669"/>
    <property type="project" value="UniProtKB-KW"/>
</dbReference>
<dbReference type="InterPro" id="IPR020904">
    <property type="entry name" value="Sc_DH/Rdtase_CS"/>
</dbReference>
<name>B8DMU5_NITV9</name>
<protein>
    <submittedName>
        <fullName evidence="4">Short-chain dehydrogenase/reductase SDR</fullName>
    </submittedName>
</protein>
<dbReference type="Pfam" id="PF00106">
    <property type="entry name" value="adh_short"/>
    <property type="match status" value="1"/>
</dbReference>
<gene>
    <name evidence="4" type="ordered locus">DvMF_2444</name>
</gene>
<evidence type="ECO:0000256" key="3">
    <source>
        <dbReference type="RuleBase" id="RU000363"/>
    </source>
</evidence>
<sequence length="306" mass="31686">MEHHAPPPNADSPDAARPLSAAHPLAGRVALVTGGAQGIGRGIVEHLLACGMRVAAMDADAEALAELAGALSAELAAEPVADNEASLPAHPDASAAPHSPTFPMLTLHGSVADQADADRCVAATVARFGGLHLLVNNAGIANPHSGPADVAAMDMDRWQHMLDVNLTGPMRMVRAAVPHLRAARGAVVNIASTRAVQSEPHTEAYAASKGGLVALTHALAVSLGPEVPVNCISPGWIEVRHLRKAAHRETPVHTDADRAQHPVGRVGTVRDVAALVAFLAGDDAGFVTGQNWLVDGGMTRRMIYEE</sequence>
<dbReference type="SUPFAM" id="SSF51735">
    <property type="entry name" value="NAD(P)-binding Rossmann-fold domains"/>
    <property type="match status" value="1"/>
</dbReference>
<dbReference type="InterPro" id="IPR036291">
    <property type="entry name" value="NAD(P)-bd_dom_sf"/>
</dbReference>
<dbReference type="Gene3D" id="3.40.50.720">
    <property type="entry name" value="NAD(P)-binding Rossmann-like Domain"/>
    <property type="match status" value="1"/>
</dbReference>
<dbReference type="FunFam" id="3.40.50.720:FF:000084">
    <property type="entry name" value="Short-chain dehydrogenase reductase"/>
    <property type="match status" value="1"/>
</dbReference>
<dbReference type="InterPro" id="IPR002347">
    <property type="entry name" value="SDR_fam"/>
</dbReference>
<dbReference type="PANTHER" id="PTHR24321">
    <property type="entry name" value="DEHYDROGENASES, SHORT CHAIN"/>
    <property type="match status" value="1"/>
</dbReference>
<dbReference type="Pfam" id="PF13561">
    <property type="entry name" value="adh_short_C2"/>
    <property type="match status" value="1"/>
</dbReference>
<dbReference type="PRINTS" id="PR00080">
    <property type="entry name" value="SDRFAMILY"/>
</dbReference>
<keyword evidence="2" id="KW-0560">Oxidoreductase</keyword>
<evidence type="ECO:0000256" key="1">
    <source>
        <dbReference type="ARBA" id="ARBA00006484"/>
    </source>
</evidence>
<dbReference type="eggNOG" id="COG1028">
    <property type="taxonomic scope" value="Bacteria"/>
</dbReference>
<dbReference type="PROSITE" id="PS00061">
    <property type="entry name" value="ADH_SHORT"/>
    <property type="match status" value="1"/>
</dbReference>
<evidence type="ECO:0000313" key="4">
    <source>
        <dbReference type="EMBL" id="ACL09385.1"/>
    </source>
</evidence>
<comment type="similarity">
    <text evidence="1 3">Belongs to the short-chain dehydrogenases/reductases (SDR) family.</text>
</comment>
<dbReference type="PRINTS" id="PR00081">
    <property type="entry name" value="GDHRDH"/>
</dbReference>
<reference evidence="4" key="1">
    <citation type="submission" date="2008-10" db="EMBL/GenBank/DDBJ databases">
        <title>Complete sequence of Desulfovibrio vulgaris str. 'Miyazaki F'.</title>
        <authorList>
            <person name="Lucas S."/>
            <person name="Copeland A."/>
            <person name="Lapidus A."/>
            <person name="Glavina del Rio T."/>
            <person name="Dalin E."/>
            <person name="Tice H."/>
            <person name="Bruce D."/>
            <person name="Goodwin L."/>
            <person name="Pitluck S."/>
            <person name="Sims D."/>
            <person name="Brettin T."/>
            <person name="Detter J.C."/>
            <person name="Han C."/>
            <person name="Larimer F."/>
            <person name="Land M."/>
            <person name="Hauser L."/>
            <person name="Kyrpides N."/>
            <person name="Mikhailova N."/>
            <person name="Hazen T.C."/>
            <person name="Richardson P."/>
        </authorList>
    </citation>
    <scope>NUCLEOTIDE SEQUENCE</scope>
    <source>
        <strain evidence="4">Miyazaki F</strain>
    </source>
</reference>